<dbReference type="Pfam" id="PF13205">
    <property type="entry name" value="Big_5"/>
    <property type="match status" value="1"/>
</dbReference>
<dbReference type="InterPro" id="IPR015919">
    <property type="entry name" value="Cadherin-like_sf"/>
</dbReference>
<evidence type="ECO:0000256" key="4">
    <source>
        <dbReference type="ARBA" id="ARBA00022837"/>
    </source>
</evidence>
<dbReference type="SUPFAM" id="SSF81296">
    <property type="entry name" value="E set domains"/>
    <property type="match status" value="2"/>
</dbReference>
<keyword evidence="5" id="KW-0472">Membrane</keyword>
<evidence type="ECO:0000256" key="5">
    <source>
        <dbReference type="ARBA" id="ARBA00023136"/>
    </source>
</evidence>
<dbReference type="Pfam" id="PF13517">
    <property type="entry name" value="FG-GAP_3"/>
    <property type="match status" value="3"/>
</dbReference>
<dbReference type="Pfam" id="PF18962">
    <property type="entry name" value="Por_Secre_tail"/>
    <property type="match status" value="1"/>
</dbReference>
<evidence type="ECO:0000256" key="2">
    <source>
        <dbReference type="ARBA" id="ARBA00022729"/>
    </source>
</evidence>
<accession>A0A243WL12</accession>
<feature type="domain" description="Cadherin" evidence="6">
    <location>
        <begin position="1287"/>
        <end position="1378"/>
    </location>
</feature>
<evidence type="ECO:0000256" key="3">
    <source>
        <dbReference type="ARBA" id="ARBA00022737"/>
    </source>
</evidence>
<dbReference type="EMBL" id="MTSE01000001">
    <property type="protein sequence ID" value="OUJ76290.1"/>
    <property type="molecule type" value="Genomic_DNA"/>
</dbReference>
<dbReference type="InterPro" id="IPR013517">
    <property type="entry name" value="FG-GAP"/>
</dbReference>
<dbReference type="InterPro" id="IPR026444">
    <property type="entry name" value="Secre_tail"/>
</dbReference>
<dbReference type="GO" id="GO:0016477">
    <property type="term" value="P:cell migration"/>
    <property type="evidence" value="ECO:0007669"/>
    <property type="project" value="TreeGrafter"/>
</dbReference>
<keyword evidence="8" id="KW-1185">Reference proteome</keyword>
<dbReference type="Proteomes" id="UP000194873">
    <property type="component" value="Unassembled WGS sequence"/>
</dbReference>
<name>A0A243WL12_9BACT</name>
<evidence type="ECO:0000259" key="6">
    <source>
        <dbReference type="PROSITE" id="PS50268"/>
    </source>
</evidence>
<evidence type="ECO:0000313" key="8">
    <source>
        <dbReference type="Proteomes" id="UP000194873"/>
    </source>
</evidence>
<dbReference type="PROSITE" id="PS50268">
    <property type="entry name" value="CADHERIN_2"/>
    <property type="match status" value="3"/>
</dbReference>
<dbReference type="InterPro" id="IPR032812">
    <property type="entry name" value="SbsA_Ig"/>
</dbReference>
<dbReference type="Pfam" id="PF00028">
    <property type="entry name" value="Cadherin"/>
    <property type="match status" value="3"/>
</dbReference>
<dbReference type="SMART" id="SM00112">
    <property type="entry name" value="CA"/>
    <property type="match status" value="3"/>
</dbReference>
<dbReference type="InterPro" id="IPR021720">
    <property type="entry name" value="Malectin_dom"/>
</dbReference>
<protein>
    <recommendedName>
        <fullName evidence="6">Cadherin domain-containing protein</fullName>
    </recommendedName>
</protein>
<dbReference type="InterPro" id="IPR039808">
    <property type="entry name" value="Cadherin"/>
</dbReference>
<dbReference type="GO" id="GO:0005509">
    <property type="term" value="F:calcium ion binding"/>
    <property type="evidence" value="ECO:0007669"/>
    <property type="project" value="InterPro"/>
</dbReference>
<dbReference type="SUPFAM" id="SSF49785">
    <property type="entry name" value="Galactose-binding domain-like"/>
    <property type="match status" value="2"/>
</dbReference>
<sequence length="1639" mass="165519">MTTHLLASTADGRPHLSRRLGLLTGLLALGLGAQAQLTVTSTSPVRNANQAPRSTNVNLIYNQALNATTANQVRVFSQQAGGRKAAAYSASGSTLTVNPNVDFKPGETVFVTAPTTVRSSTGAAATPRVFQFTTQAGVGPGTFGGGTDLTVLGTPVSVTPADVDGDGDLDLLTANQSSNTVSVRLNNGQGSFSNGPDVPVGSAPVSVVAADVDGDGDLDILTANSTAGFVSVRLNNGQGSFSNGSNVPVGSTGTGRSFSVAAADVNGDGNLDILAANGSESTVSVRLGNGQGSFSGTTEVSVGSGPISLAAADVNNDGNLDVVTANLTGNTVSIRLGNGQGSFNGTTEVSVGSGPGKLVVADVNNDGNLDLLTANDISTGTVSVRLNSGTSSFSGSDISLGSYTLISSLAVADVDGDGDLDLLTGSVDIGIGSGPAGPTGPTGTVSVRRNNGGTFSIGPSQTVSVGVAPYLAVADVDGDNDLDVLTANSNSNAVSVRLNLIAPLFPITFTPTSGGTGTVVYINGAGFIDEDGRTPTVTSVAFNGTPTTSFAVLSPTQVGVLVPNGATTGPITVTTTKGTVTSAASFVVVGPLITTTAGATIIFPQTTTPVDPGLTVTDADSPTLVSAVVGITNGFVSGEDLLSFTPTGSITGSYNASNGLLNLSAPSPGATLAQWQAVLRSVSYRNSSATPNTASRTVSFRVNDGTVDSNVASKILVAPAPVITRFAPTGGAVGTSVIITGTNFSGVTAVRFNTTAATTFTLNSPTQITAIVPAGATTGPISVITPGGTSTSTTNFTVLFAPVVTTTAGTTTALEQTFTAVDPGLTVTDADGSTLASATVSISSGFVSSQDALLSGPTDNITTSYNPTTGVLTLTSSAPRVSLAQWQTVLRNVSYRNSSAAPTTAPRTVSFVVNDGTFNSSPATKLVQVQAVNGAPAVPVDANPAPNTVAEQAANGTLVGLTASSTDADGTVTYSLTNSAGGRFTINASTGVVTVANGTLLDYETATAHTITVQASDGTLTSTASFTIQVTNVNEAPVVTAQRFTLPAGTVVGTVVASDPDAGQTLTYSITAGNPGGAFTFAGNQLQVANAAVLSSAATYALTVQVQDNGSPSLASTATVTVTVTPVTQVLYRLNAGGPALTTSLGQFAADQYFSPSRTGATSNPIAGTTDDVLYQTERFEGAFGYALPVSNGTYQVVLHFAELYWTQPGQRVFDVRAEGQLALDNYDILKKVAPFTATTETLQVLVTDGVLNLDLSALASNGGRDAAKLSALEVLARSSGPNQNPIIAAQNFSVAEGSVTGTLVGTVVASDPDAGQRLSYSITAGNTDGAFAFVGNQLQVANAAAVRTATSPFSLTVRVTDDGQPALSATATVTVTVTPSMQVLYRLNAGGGALSTSLGQFAADQSFSPSRTGVNNGPIAGTTDDALYQTERFEGAFGYSLRVPNGTYQVVLHFAELYWTQPGQRVFDVRAEGQLALDNYDILQKVAPFTATTETFSVVVTDGVLNLDFSALASDGGRDAAKLSALEVLSSAARPGTASATSAVLAATATGKLAKRLEAMPNPFTDQVGITFQLPQAEAYTLTVYDMAGRELTRQAGAQVPAGEQQQVTLSLGAYPTGVYVVRLTTASGSQQTRLVKQ</sequence>
<dbReference type="GO" id="GO:0007156">
    <property type="term" value="P:homophilic cell adhesion via plasma membrane adhesion molecules"/>
    <property type="evidence" value="ECO:0007669"/>
    <property type="project" value="InterPro"/>
</dbReference>
<dbReference type="NCBIfam" id="TIGR04183">
    <property type="entry name" value="Por_Secre_tail"/>
    <property type="match status" value="1"/>
</dbReference>
<reference evidence="7 8" key="1">
    <citation type="submission" date="2017-01" db="EMBL/GenBank/DDBJ databases">
        <title>A new Hymenobacter.</title>
        <authorList>
            <person name="Liang Y."/>
            <person name="Feng F."/>
        </authorList>
    </citation>
    <scope>NUCLEOTIDE SEQUENCE [LARGE SCALE GENOMIC DNA]</scope>
    <source>
        <strain evidence="7">MIMBbqt21</strain>
    </source>
</reference>
<dbReference type="Gene3D" id="2.60.40.10">
    <property type="entry name" value="Immunoglobulins"/>
    <property type="match status" value="2"/>
</dbReference>
<proteinExistence type="predicted"/>
<dbReference type="PANTHER" id="PTHR24027">
    <property type="entry name" value="CADHERIN-23"/>
    <property type="match status" value="1"/>
</dbReference>
<dbReference type="Pfam" id="PF11721">
    <property type="entry name" value="Malectin"/>
    <property type="match status" value="2"/>
</dbReference>
<dbReference type="InterPro" id="IPR002126">
    <property type="entry name" value="Cadherin-like_dom"/>
</dbReference>
<feature type="domain" description="Cadherin" evidence="6">
    <location>
        <begin position="941"/>
        <end position="1039"/>
    </location>
</feature>
<dbReference type="PANTHER" id="PTHR24027:SF438">
    <property type="entry name" value="CADHERIN 23"/>
    <property type="match status" value="1"/>
</dbReference>
<dbReference type="CDD" id="cd00102">
    <property type="entry name" value="IPT"/>
    <property type="match status" value="1"/>
</dbReference>
<dbReference type="GO" id="GO:0016342">
    <property type="term" value="C:catenin complex"/>
    <property type="evidence" value="ECO:0007669"/>
    <property type="project" value="TreeGrafter"/>
</dbReference>
<dbReference type="Gene3D" id="2.60.40.60">
    <property type="entry name" value="Cadherins"/>
    <property type="match status" value="3"/>
</dbReference>
<dbReference type="GO" id="GO:0045296">
    <property type="term" value="F:cadherin binding"/>
    <property type="evidence" value="ECO:0007669"/>
    <property type="project" value="TreeGrafter"/>
</dbReference>
<evidence type="ECO:0000256" key="1">
    <source>
        <dbReference type="ARBA" id="ARBA00004370"/>
    </source>
</evidence>
<dbReference type="InterPro" id="IPR028994">
    <property type="entry name" value="Integrin_alpha_N"/>
</dbReference>
<dbReference type="InterPro" id="IPR008979">
    <property type="entry name" value="Galactose-bd-like_sf"/>
</dbReference>
<dbReference type="GO" id="GO:0008013">
    <property type="term" value="F:beta-catenin binding"/>
    <property type="evidence" value="ECO:0007669"/>
    <property type="project" value="TreeGrafter"/>
</dbReference>
<organism evidence="7 8">
    <name type="scientific">Hymenobacter crusticola</name>
    <dbReference type="NCBI Taxonomy" id="1770526"/>
    <lineage>
        <taxon>Bacteria</taxon>
        <taxon>Pseudomonadati</taxon>
        <taxon>Bacteroidota</taxon>
        <taxon>Cytophagia</taxon>
        <taxon>Cytophagales</taxon>
        <taxon>Hymenobacteraceae</taxon>
        <taxon>Hymenobacter</taxon>
    </lineage>
</organism>
<dbReference type="RefSeq" id="WP_179197564.1">
    <property type="nucleotide sequence ID" value="NZ_MTSE01000001.1"/>
</dbReference>
<gene>
    <name evidence="7" type="ORF">BXP70_03275</name>
</gene>
<keyword evidence="3" id="KW-0677">Repeat</keyword>
<dbReference type="SUPFAM" id="SSF69318">
    <property type="entry name" value="Integrin alpha N-terminal domain"/>
    <property type="match status" value="1"/>
</dbReference>
<comment type="subcellular location">
    <subcellularLocation>
        <location evidence="1">Membrane</location>
    </subcellularLocation>
</comment>
<dbReference type="CDD" id="cd11304">
    <property type="entry name" value="Cadherin_repeat"/>
    <property type="match status" value="3"/>
</dbReference>
<dbReference type="InterPro" id="IPR014756">
    <property type="entry name" value="Ig_E-set"/>
</dbReference>
<dbReference type="SUPFAM" id="SSF49313">
    <property type="entry name" value="Cadherin-like"/>
    <property type="match status" value="3"/>
</dbReference>
<evidence type="ECO:0000313" key="7">
    <source>
        <dbReference type="EMBL" id="OUJ76290.1"/>
    </source>
</evidence>
<feature type="domain" description="Cadherin" evidence="6">
    <location>
        <begin position="1047"/>
        <end position="1141"/>
    </location>
</feature>
<dbReference type="InterPro" id="IPR013783">
    <property type="entry name" value="Ig-like_fold"/>
</dbReference>
<keyword evidence="4" id="KW-0106">Calcium</keyword>
<comment type="caution">
    <text evidence="7">The sequence shown here is derived from an EMBL/GenBank/DDBJ whole genome shotgun (WGS) entry which is preliminary data.</text>
</comment>
<dbReference type="Gene3D" id="2.30.30.100">
    <property type="match status" value="3"/>
</dbReference>
<dbReference type="Gene3D" id="2.60.120.430">
    <property type="entry name" value="Galactose-binding lectin"/>
    <property type="match status" value="2"/>
</dbReference>
<keyword evidence="2" id="KW-0732">Signal</keyword>